<proteinExistence type="predicted"/>
<organism evidence="4 5">
    <name type="scientific">Hymenobacter edaphi</name>
    <dbReference type="NCBI Taxonomy" id="2211146"/>
    <lineage>
        <taxon>Bacteria</taxon>
        <taxon>Pseudomonadati</taxon>
        <taxon>Bacteroidota</taxon>
        <taxon>Cytophagia</taxon>
        <taxon>Cytophagales</taxon>
        <taxon>Hymenobacteraceae</taxon>
        <taxon>Hymenobacter</taxon>
    </lineage>
</organism>
<keyword evidence="3" id="KW-0732">Signal</keyword>
<keyword evidence="2" id="KW-0812">Transmembrane</keyword>
<keyword evidence="2" id="KW-1133">Transmembrane helix</keyword>
<comment type="caution">
    <text evidence="4">The sequence shown here is derived from an EMBL/GenBank/DDBJ whole genome shotgun (WGS) entry which is preliminary data.</text>
</comment>
<evidence type="ECO:0000256" key="1">
    <source>
        <dbReference type="SAM" id="MobiDB-lite"/>
    </source>
</evidence>
<feature type="signal peptide" evidence="3">
    <location>
        <begin position="1"/>
        <end position="18"/>
    </location>
</feature>
<protein>
    <recommendedName>
        <fullName evidence="6">VPDSG-CTERM protein sorting domain-containing protein</fullName>
    </recommendedName>
</protein>
<keyword evidence="5" id="KW-1185">Reference proteome</keyword>
<dbReference type="AlphaFoldDB" id="A0A328BQK1"/>
<dbReference type="Proteomes" id="UP000248553">
    <property type="component" value="Unassembled WGS sequence"/>
</dbReference>
<accession>A0A328BQK1</accession>
<name>A0A328BQK1_9BACT</name>
<keyword evidence="2" id="KW-0472">Membrane</keyword>
<reference evidence="5" key="1">
    <citation type="submission" date="2018-05" db="EMBL/GenBank/DDBJ databases">
        <authorList>
            <person name="Nie L."/>
        </authorList>
    </citation>
    <scope>NUCLEOTIDE SEQUENCE [LARGE SCALE GENOMIC DNA]</scope>
    <source>
        <strain evidence="5">NL</strain>
    </source>
</reference>
<dbReference type="EMBL" id="QHKM01000001">
    <property type="protein sequence ID" value="RAK69532.1"/>
    <property type="molecule type" value="Genomic_DNA"/>
</dbReference>
<evidence type="ECO:0000256" key="3">
    <source>
        <dbReference type="SAM" id="SignalP"/>
    </source>
</evidence>
<evidence type="ECO:0008006" key="6">
    <source>
        <dbReference type="Google" id="ProtNLM"/>
    </source>
</evidence>
<dbReference type="InterPro" id="IPR058207">
    <property type="entry name" value="PID_CTERM"/>
</dbReference>
<evidence type="ECO:0000256" key="2">
    <source>
        <dbReference type="SAM" id="Phobius"/>
    </source>
</evidence>
<gene>
    <name evidence="4" type="ORF">DLM85_01325</name>
</gene>
<feature type="region of interest" description="Disordered" evidence="1">
    <location>
        <begin position="17"/>
        <end position="36"/>
    </location>
</feature>
<evidence type="ECO:0000313" key="5">
    <source>
        <dbReference type="Proteomes" id="UP000248553"/>
    </source>
</evidence>
<evidence type="ECO:0000313" key="4">
    <source>
        <dbReference type="EMBL" id="RAK69532.1"/>
    </source>
</evidence>
<sequence length="62" mass="6087">MKRNLLLLLLCCAAGASAQTPGSGGPEPGTPAEPTAVPLDGGVSLLLAGGAAYALSGLRKRR</sequence>
<feature type="transmembrane region" description="Helical" evidence="2">
    <location>
        <begin position="42"/>
        <end position="58"/>
    </location>
</feature>
<dbReference type="RefSeq" id="WP_111476268.1">
    <property type="nucleotide sequence ID" value="NZ_QHKM01000001.1"/>
</dbReference>
<feature type="chain" id="PRO_5016446037" description="VPDSG-CTERM protein sorting domain-containing protein" evidence="3">
    <location>
        <begin position="19"/>
        <end position="62"/>
    </location>
</feature>
<dbReference type="NCBIfam" id="NF046080">
    <property type="entry name" value="PID_CTERM"/>
    <property type="match status" value="1"/>
</dbReference>